<dbReference type="EMBL" id="AZIM01004807">
    <property type="protein sequence ID" value="ETE60271.1"/>
    <property type="molecule type" value="Genomic_DNA"/>
</dbReference>
<feature type="compositionally biased region" description="Low complexity" evidence="1">
    <location>
        <begin position="319"/>
        <end position="340"/>
    </location>
</feature>
<evidence type="ECO:0000313" key="3">
    <source>
        <dbReference type="EMBL" id="ETE60271.1"/>
    </source>
</evidence>
<reference evidence="3 4" key="1">
    <citation type="journal article" date="2013" name="Proc. Natl. Acad. Sci. U.S.A.">
        <title>The king cobra genome reveals dynamic gene evolution and adaptation in the snake venom system.</title>
        <authorList>
            <person name="Vonk F.J."/>
            <person name="Casewell N.R."/>
            <person name="Henkel C.V."/>
            <person name="Heimberg A.M."/>
            <person name="Jansen H.J."/>
            <person name="McCleary R.J."/>
            <person name="Kerkkamp H.M."/>
            <person name="Vos R.A."/>
            <person name="Guerreiro I."/>
            <person name="Calvete J.J."/>
            <person name="Wuster W."/>
            <person name="Woods A.E."/>
            <person name="Logan J.M."/>
            <person name="Harrison R.A."/>
            <person name="Castoe T.A."/>
            <person name="de Koning A.P."/>
            <person name="Pollock D.D."/>
            <person name="Yandell M."/>
            <person name="Calderon D."/>
            <person name="Renjifo C."/>
            <person name="Currier R.B."/>
            <person name="Salgado D."/>
            <person name="Pla D."/>
            <person name="Sanz L."/>
            <person name="Hyder A.S."/>
            <person name="Ribeiro J.M."/>
            <person name="Arntzen J.W."/>
            <person name="van den Thillart G.E."/>
            <person name="Boetzer M."/>
            <person name="Pirovano W."/>
            <person name="Dirks R.P."/>
            <person name="Spaink H.P."/>
            <person name="Duboule D."/>
            <person name="McGlinn E."/>
            <person name="Kini R.M."/>
            <person name="Richardson M.K."/>
        </authorList>
    </citation>
    <scope>NUCLEOTIDE SEQUENCE</scope>
    <source>
        <tissue evidence="3">Blood</tissue>
    </source>
</reference>
<dbReference type="InterPro" id="IPR003124">
    <property type="entry name" value="WH2_dom"/>
</dbReference>
<dbReference type="AlphaFoldDB" id="V8NE70"/>
<feature type="region of interest" description="Disordered" evidence="1">
    <location>
        <begin position="178"/>
        <end position="495"/>
    </location>
</feature>
<feature type="domain" description="WH2" evidence="2">
    <location>
        <begin position="106"/>
        <end position="123"/>
    </location>
</feature>
<feature type="compositionally biased region" description="Polar residues" evidence="1">
    <location>
        <begin position="401"/>
        <end position="411"/>
    </location>
</feature>
<feature type="non-terminal residue" evidence="3">
    <location>
        <position position="1"/>
    </location>
</feature>
<dbReference type="PROSITE" id="PS51082">
    <property type="entry name" value="WH2"/>
    <property type="match status" value="1"/>
</dbReference>
<dbReference type="GO" id="GO:0003779">
    <property type="term" value="F:actin binding"/>
    <property type="evidence" value="ECO:0007669"/>
    <property type="project" value="InterPro"/>
</dbReference>
<evidence type="ECO:0000256" key="1">
    <source>
        <dbReference type="SAM" id="MobiDB-lite"/>
    </source>
</evidence>
<feature type="compositionally biased region" description="Pro residues" evidence="1">
    <location>
        <begin position="229"/>
        <end position="280"/>
    </location>
</feature>
<name>V8NE70_OPHHA</name>
<evidence type="ECO:0000259" key="2">
    <source>
        <dbReference type="PROSITE" id="PS51082"/>
    </source>
</evidence>
<keyword evidence="4" id="KW-1185">Reference proteome</keyword>
<comment type="caution">
    <text evidence="3">The sequence shown here is derived from an EMBL/GenBank/DDBJ whole genome shotgun (WGS) entry which is preliminary data.</text>
</comment>
<feature type="compositionally biased region" description="Basic and acidic residues" evidence="1">
    <location>
        <begin position="475"/>
        <end position="495"/>
    </location>
</feature>
<feature type="compositionally biased region" description="Polar residues" evidence="1">
    <location>
        <begin position="448"/>
        <end position="463"/>
    </location>
</feature>
<gene>
    <name evidence="3" type="primary">Wipf3</name>
    <name evidence="3" type="ORF">L345_13985</name>
</gene>
<feature type="compositionally biased region" description="Polar residues" evidence="1">
    <location>
        <begin position="364"/>
        <end position="376"/>
    </location>
</feature>
<sequence length="511" mass="53495">MGLYNICSSYPSSTKHSISDCGQQMPVSPPPPPPPPPPLPSSSSGGPPPPPPPPPPLPSPSGGPPPLTSPTSFSSSSGDHPPPPPLPSFPLTNTEPPKVKREESKSRSALLHEIQRGTRLRRVTQTNDRSAPQFDTDRRKPSKDGGSSGNCSSEIPQALGNLFAEGFPVLRPVGQRDLAVNRTGKPPIAKTAPVPLNNNGKSGGNFQISPSGPNQADESEASKIQSAIPAPPSIAAPLPPISVPSPPPPPPPPPPPLPSPSGKPSLIFPPPPPVPPPPSEYPNKFSSPDMAAAAASSQIRTSKSHLSSLHIPPPPPLPLSLSSPSGLPGKSNECSSPSSSQQDLKHNSPPMPPPPPPPPLPGPSMSTFSSPRTSLFSPPSPTCNSTSNSSSDSAPLMPPKSQLQKLPIQSVSLPPTPPSTQQAPAMQKRRQGRGGAKLMPPPVPPARSPTTELTSKCQLTQVSPWPPATQDPDDFESKFTFHSMEDFPPPEEFKPFKKIYPSQEARILSPK</sequence>
<feature type="compositionally biased region" description="Low complexity" evidence="1">
    <location>
        <begin position="382"/>
        <end position="395"/>
    </location>
</feature>
<dbReference type="Pfam" id="PF02205">
    <property type="entry name" value="WH2"/>
    <property type="match status" value="1"/>
</dbReference>
<dbReference type="Proteomes" id="UP000018936">
    <property type="component" value="Unassembled WGS sequence"/>
</dbReference>
<accession>V8NE70</accession>
<feature type="compositionally biased region" description="Polar residues" evidence="1">
    <location>
        <begin position="196"/>
        <end position="216"/>
    </location>
</feature>
<feature type="region of interest" description="Disordered" evidence="1">
    <location>
        <begin position="1"/>
        <end position="155"/>
    </location>
</feature>
<feature type="compositionally biased region" description="Basic and acidic residues" evidence="1">
    <location>
        <begin position="97"/>
        <end position="106"/>
    </location>
</feature>
<feature type="compositionally biased region" description="Polar residues" evidence="1">
    <location>
        <begin position="1"/>
        <end position="26"/>
    </location>
</feature>
<proteinExistence type="predicted"/>
<dbReference type="OrthoDB" id="6157464at2759"/>
<feature type="compositionally biased region" description="Pro residues" evidence="1">
    <location>
        <begin position="349"/>
        <end position="362"/>
    </location>
</feature>
<evidence type="ECO:0000313" key="4">
    <source>
        <dbReference type="Proteomes" id="UP000018936"/>
    </source>
</evidence>
<feature type="compositionally biased region" description="Pro residues" evidence="1">
    <location>
        <begin position="27"/>
        <end position="68"/>
    </location>
</feature>
<organism evidence="3 4">
    <name type="scientific">Ophiophagus hannah</name>
    <name type="common">King cobra</name>
    <name type="synonym">Naja hannah</name>
    <dbReference type="NCBI Taxonomy" id="8665"/>
    <lineage>
        <taxon>Eukaryota</taxon>
        <taxon>Metazoa</taxon>
        <taxon>Chordata</taxon>
        <taxon>Craniata</taxon>
        <taxon>Vertebrata</taxon>
        <taxon>Euteleostomi</taxon>
        <taxon>Lepidosauria</taxon>
        <taxon>Squamata</taxon>
        <taxon>Bifurcata</taxon>
        <taxon>Unidentata</taxon>
        <taxon>Episquamata</taxon>
        <taxon>Toxicofera</taxon>
        <taxon>Serpentes</taxon>
        <taxon>Colubroidea</taxon>
        <taxon>Elapidae</taxon>
        <taxon>Elapinae</taxon>
        <taxon>Ophiophagus</taxon>
    </lineage>
</organism>
<protein>
    <submittedName>
        <fullName evidence="3">WAS/WASL-interacting protein family member 3</fullName>
    </submittedName>
</protein>
<feature type="compositionally biased region" description="Low complexity" evidence="1">
    <location>
        <begin position="69"/>
        <end position="79"/>
    </location>
</feature>